<reference evidence="2 3" key="1">
    <citation type="submission" date="2016-10" db="EMBL/GenBank/DDBJ databases">
        <authorList>
            <person name="de Groot N.N."/>
        </authorList>
    </citation>
    <scope>NUCLEOTIDE SEQUENCE [LARGE SCALE GENOMIC DNA]</scope>
    <source>
        <strain evidence="2 3">DSM 22900</strain>
    </source>
</reference>
<feature type="signal peptide" evidence="1">
    <location>
        <begin position="1"/>
        <end position="19"/>
    </location>
</feature>
<dbReference type="RefSeq" id="WP_090974521.1">
    <property type="nucleotide sequence ID" value="NZ_FOLL01000016.1"/>
</dbReference>
<evidence type="ECO:0000313" key="2">
    <source>
        <dbReference type="EMBL" id="SFC62269.1"/>
    </source>
</evidence>
<dbReference type="PROSITE" id="PS51257">
    <property type="entry name" value="PROKAR_LIPOPROTEIN"/>
    <property type="match status" value="1"/>
</dbReference>
<evidence type="ECO:0000256" key="1">
    <source>
        <dbReference type="SAM" id="SignalP"/>
    </source>
</evidence>
<evidence type="ECO:0008006" key="4">
    <source>
        <dbReference type="Google" id="ProtNLM"/>
    </source>
</evidence>
<keyword evidence="3" id="KW-1185">Reference proteome</keyword>
<feature type="chain" id="PRO_5011652402" description="DKNYY family protein" evidence="1">
    <location>
        <begin position="20"/>
        <end position="228"/>
    </location>
</feature>
<dbReference type="Proteomes" id="UP000199577">
    <property type="component" value="Unassembled WGS sequence"/>
</dbReference>
<evidence type="ECO:0000313" key="3">
    <source>
        <dbReference type="Proteomes" id="UP000199577"/>
    </source>
</evidence>
<organism evidence="2 3">
    <name type="scientific">Parapedobacter composti</name>
    <dbReference type="NCBI Taxonomy" id="623281"/>
    <lineage>
        <taxon>Bacteria</taxon>
        <taxon>Pseudomonadati</taxon>
        <taxon>Bacteroidota</taxon>
        <taxon>Sphingobacteriia</taxon>
        <taxon>Sphingobacteriales</taxon>
        <taxon>Sphingobacteriaceae</taxon>
        <taxon>Parapedobacter</taxon>
    </lineage>
</organism>
<name>A0A1I1KN87_9SPHI</name>
<sequence>MKAKLISLSLLAFVMFCTAAFTSCSKDDDIHPEDTFDIHNPEGYFLYVKQSNPDGSYPGFMVMKFMPGQILRISGVSGDIDAPYTVINGNAMDIQYGEGARIVFEGESIWSTFELFTEFVLIKEPESNQLAGKSFSGTYYKGDKSILHQNFFYSFAADGNTVDAGFNPETAERTENYTPVGNIAARAVLDNGDTEFMVLVNGQLKVNYKVYSPDVPTWPDYHGAFTQQ</sequence>
<dbReference type="AlphaFoldDB" id="A0A1I1KN87"/>
<proteinExistence type="predicted"/>
<dbReference type="STRING" id="623281.SAMN05421747_116103"/>
<accession>A0A1I1KN87</accession>
<dbReference type="OrthoDB" id="799303at2"/>
<protein>
    <recommendedName>
        <fullName evidence="4">DKNYY family protein</fullName>
    </recommendedName>
</protein>
<gene>
    <name evidence="2" type="ORF">SAMN05421747_116103</name>
</gene>
<keyword evidence="1" id="KW-0732">Signal</keyword>
<dbReference type="EMBL" id="FOLL01000016">
    <property type="protein sequence ID" value="SFC62269.1"/>
    <property type="molecule type" value="Genomic_DNA"/>
</dbReference>